<comment type="caution">
    <text evidence="1">The sequence shown here is derived from an EMBL/GenBank/DDBJ whole genome shotgun (WGS) entry which is preliminary data.</text>
</comment>
<evidence type="ECO:0000313" key="1">
    <source>
        <dbReference type="EMBL" id="KAK0643124.1"/>
    </source>
</evidence>
<accession>A0AA39XZE7</accession>
<dbReference type="EMBL" id="JAULSV010000005">
    <property type="protein sequence ID" value="KAK0643124.1"/>
    <property type="molecule type" value="Genomic_DNA"/>
</dbReference>
<protein>
    <submittedName>
        <fullName evidence="1">Uncharacterized protein</fullName>
    </submittedName>
</protein>
<dbReference type="Proteomes" id="UP001174936">
    <property type="component" value="Unassembled WGS sequence"/>
</dbReference>
<sequence length="63" mass="7049">MLWFAPGADLWLITSHHPLTRQPGAGHQGKHEMRLSDATLRFTTHPERWSGDDGIARGRAVGF</sequence>
<proteinExistence type="predicted"/>
<name>A0AA39XZE7_9PEZI</name>
<evidence type="ECO:0000313" key="2">
    <source>
        <dbReference type="Proteomes" id="UP001174936"/>
    </source>
</evidence>
<keyword evidence="2" id="KW-1185">Reference proteome</keyword>
<dbReference type="AlphaFoldDB" id="A0AA39XZE7"/>
<reference evidence="1" key="1">
    <citation type="submission" date="2023-06" db="EMBL/GenBank/DDBJ databases">
        <title>Genome-scale phylogeny and comparative genomics of the fungal order Sordariales.</title>
        <authorList>
            <consortium name="Lawrence Berkeley National Laboratory"/>
            <person name="Hensen N."/>
            <person name="Bonometti L."/>
            <person name="Westerberg I."/>
            <person name="Brannstrom I.O."/>
            <person name="Guillou S."/>
            <person name="Cros-Aarteil S."/>
            <person name="Calhoun S."/>
            <person name="Haridas S."/>
            <person name="Kuo A."/>
            <person name="Mondo S."/>
            <person name="Pangilinan J."/>
            <person name="Riley R."/>
            <person name="Labutti K."/>
            <person name="Andreopoulos B."/>
            <person name="Lipzen A."/>
            <person name="Chen C."/>
            <person name="Yanf M."/>
            <person name="Daum C."/>
            <person name="Ng V."/>
            <person name="Clum A."/>
            <person name="Steindorff A."/>
            <person name="Ohm R."/>
            <person name="Martin F."/>
            <person name="Silar P."/>
            <person name="Natvig D."/>
            <person name="Lalanne C."/>
            <person name="Gautier V."/>
            <person name="Ament-Velasquez S.L."/>
            <person name="Kruys A."/>
            <person name="Hutchinson M.I."/>
            <person name="Powell A.J."/>
            <person name="Barry K."/>
            <person name="Miller A.N."/>
            <person name="Grigoriev I.V."/>
            <person name="Debuchy R."/>
            <person name="Gladieux P."/>
            <person name="Thoren M.H."/>
            <person name="Johannesson H."/>
        </authorList>
    </citation>
    <scope>NUCLEOTIDE SEQUENCE</scope>
    <source>
        <strain evidence="1">SMH2532-1</strain>
    </source>
</reference>
<organism evidence="1 2">
    <name type="scientific">Cercophora newfieldiana</name>
    <dbReference type="NCBI Taxonomy" id="92897"/>
    <lineage>
        <taxon>Eukaryota</taxon>
        <taxon>Fungi</taxon>
        <taxon>Dikarya</taxon>
        <taxon>Ascomycota</taxon>
        <taxon>Pezizomycotina</taxon>
        <taxon>Sordariomycetes</taxon>
        <taxon>Sordariomycetidae</taxon>
        <taxon>Sordariales</taxon>
        <taxon>Lasiosphaeriaceae</taxon>
        <taxon>Cercophora</taxon>
    </lineage>
</organism>
<gene>
    <name evidence="1" type="ORF">B0T16DRAFT_415380</name>
</gene>